<gene>
    <name evidence="2" type="ORF">C7I55_12495</name>
</gene>
<evidence type="ECO:0008006" key="4">
    <source>
        <dbReference type="Google" id="ProtNLM"/>
    </source>
</evidence>
<sequence>MERTMIFPKGRAGVFAVACSGAVAASAVVSACGSGGESGSGGSIPAGWNALDACATLGKTDAAAATGAQVRAATLSTVVEPKNGSAGFSMCTFELANGGKLMLLTREAPSDDATATAIEAARTAGGSMPPARDVPGLGRAALWSEETKGLQLFLDGRRYATINYFAPPGVDPEPVAIAVARNLL</sequence>
<comment type="caution">
    <text evidence="2">The sequence shown here is derived from an EMBL/GenBank/DDBJ whole genome shotgun (WGS) entry which is preliminary data.</text>
</comment>
<reference evidence="2 3" key="1">
    <citation type="submission" date="2018-03" db="EMBL/GenBank/DDBJ databases">
        <title>The draft genome of Sphingosinicella sp. GL-C-18.</title>
        <authorList>
            <person name="Liu L."/>
            <person name="Li L."/>
            <person name="Liang L."/>
            <person name="Zhang X."/>
            <person name="Wang T."/>
        </authorList>
    </citation>
    <scope>NUCLEOTIDE SEQUENCE [LARGE SCALE GENOMIC DNA]</scope>
    <source>
        <strain evidence="2 3">GL-C-18</strain>
    </source>
</reference>
<organism evidence="2 3">
    <name type="scientific">Allosphingosinicella deserti</name>
    <dbReference type="NCBI Taxonomy" id="2116704"/>
    <lineage>
        <taxon>Bacteria</taxon>
        <taxon>Pseudomonadati</taxon>
        <taxon>Pseudomonadota</taxon>
        <taxon>Alphaproteobacteria</taxon>
        <taxon>Sphingomonadales</taxon>
        <taxon>Sphingomonadaceae</taxon>
        <taxon>Allosphingosinicella</taxon>
    </lineage>
</organism>
<protein>
    <recommendedName>
        <fullName evidence="4">DUF3558 domain-containing protein</fullName>
    </recommendedName>
</protein>
<dbReference type="EMBL" id="PXYI01000004">
    <property type="protein sequence ID" value="PSJ39431.1"/>
    <property type="molecule type" value="Genomic_DNA"/>
</dbReference>
<accession>A0A2P7QN96</accession>
<name>A0A2P7QN96_9SPHN</name>
<evidence type="ECO:0000313" key="2">
    <source>
        <dbReference type="EMBL" id="PSJ39431.1"/>
    </source>
</evidence>
<feature type="chain" id="PRO_5015194161" description="DUF3558 domain-containing protein" evidence="1">
    <location>
        <begin position="32"/>
        <end position="184"/>
    </location>
</feature>
<evidence type="ECO:0000256" key="1">
    <source>
        <dbReference type="SAM" id="SignalP"/>
    </source>
</evidence>
<dbReference type="Proteomes" id="UP000241167">
    <property type="component" value="Unassembled WGS sequence"/>
</dbReference>
<evidence type="ECO:0000313" key="3">
    <source>
        <dbReference type="Proteomes" id="UP000241167"/>
    </source>
</evidence>
<proteinExistence type="predicted"/>
<dbReference type="PROSITE" id="PS51257">
    <property type="entry name" value="PROKAR_LIPOPROTEIN"/>
    <property type="match status" value="1"/>
</dbReference>
<dbReference type="AlphaFoldDB" id="A0A2P7QN96"/>
<keyword evidence="1" id="KW-0732">Signal</keyword>
<feature type="signal peptide" evidence="1">
    <location>
        <begin position="1"/>
        <end position="31"/>
    </location>
</feature>
<keyword evidence="3" id="KW-1185">Reference proteome</keyword>